<dbReference type="EMBL" id="BMIN01000003">
    <property type="protein sequence ID" value="GGD05337.1"/>
    <property type="molecule type" value="Genomic_DNA"/>
</dbReference>
<evidence type="ECO:0000256" key="1">
    <source>
        <dbReference type="SAM" id="Coils"/>
    </source>
</evidence>
<dbReference type="Proteomes" id="UP000642571">
    <property type="component" value="Unassembled WGS sequence"/>
</dbReference>
<gene>
    <name evidence="2" type="ORF">GCM10011389_11050</name>
</gene>
<comment type="caution">
    <text evidence="2">The sequence shown here is derived from an EMBL/GenBank/DDBJ whole genome shotgun (WGS) entry which is preliminary data.</text>
</comment>
<dbReference type="RefSeq" id="WP_188651618.1">
    <property type="nucleotide sequence ID" value="NZ_BMIN01000003.1"/>
</dbReference>
<name>A0ABQ1PWR8_9BACI</name>
<protein>
    <submittedName>
        <fullName evidence="2">Uncharacterized protein</fullName>
    </submittedName>
</protein>
<reference evidence="3" key="1">
    <citation type="journal article" date="2019" name="Int. J. Syst. Evol. Microbiol.">
        <title>The Global Catalogue of Microorganisms (GCM) 10K type strain sequencing project: providing services to taxonomists for standard genome sequencing and annotation.</title>
        <authorList>
            <consortium name="The Broad Institute Genomics Platform"/>
            <consortium name="The Broad Institute Genome Sequencing Center for Infectious Disease"/>
            <person name="Wu L."/>
            <person name="Ma J."/>
        </authorList>
    </citation>
    <scope>NUCLEOTIDE SEQUENCE [LARGE SCALE GENOMIC DNA]</scope>
    <source>
        <strain evidence="3">CGMCC 1.15353</strain>
    </source>
</reference>
<proteinExistence type="predicted"/>
<organism evidence="2 3">
    <name type="scientific">Pontibacillus salipaludis</name>
    <dbReference type="NCBI Taxonomy" id="1697394"/>
    <lineage>
        <taxon>Bacteria</taxon>
        <taxon>Bacillati</taxon>
        <taxon>Bacillota</taxon>
        <taxon>Bacilli</taxon>
        <taxon>Bacillales</taxon>
        <taxon>Bacillaceae</taxon>
        <taxon>Pontibacillus</taxon>
    </lineage>
</organism>
<accession>A0ABQ1PWR8</accession>
<evidence type="ECO:0000313" key="2">
    <source>
        <dbReference type="EMBL" id="GGD05337.1"/>
    </source>
</evidence>
<evidence type="ECO:0000313" key="3">
    <source>
        <dbReference type="Proteomes" id="UP000642571"/>
    </source>
</evidence>
<sequence length="74" mass="9080">MNVKTTKINIDRSERNEEPGYLDRLVMKRLRKLEKAKMDVRVVIENEEQELREKRRELLDIDKEMKEMQDFLSK</sequence>
<feature type="coiled-coil region" evidence="1">
    <location>
        <begin position="30"/>
        <end position="64"/>
    </location>
</feature>
<keyword evidence="1" id="KW-0175">Coiled coil</keyword>
<keyword evidence="3" id="KW-1185">Reference proteome</keyword>